<evidence type="ECO:0000313" key="1">
    <source>
        <dbReference type="EMBL" id="MBD6621032.1"/>
    </source>
</evidence>
<sequence>MSTNISWTDETINPIVGCSRVSPGCARCYAATAAKSPRLQQFLQYQTVSKWDGTVEFVESQLLKPLHWRKPKKIFVCSMADLFHANVPFEWIDQVMAVVALCPQHTFQVLTKRPERALEYFKQPKLWVKWYEAAKENLWGAIGEKFGGLINLQQDFIEQPFPLPNLWLGTST</sequence>
<dbReference type="AlphaFoldDB" id="A0AA40VVJ0"/>
<gene>
    <name evidence="1" type="ORF">FNW02_36245</name>
</gene>
<reference evidence="1" key="1">
    <citation type="submission" date="2019-07" db="EMBL/GenBank/DDBJ databases">
        <title>Toxilogical consequences of a new and cryptic species of cyanobacteria (Komarekiella delphini-convector) recovered from the epidermis of a bottlenose dolphin and 1500 ft. in the air.</title>
        <authorList>
            <person name="Brown A.O."/>
            <person name="Dvorak P."/>
            <person name="Villanueva C.D."/>
            <person name="Foss A.J."/>
            <person name="Garvey A.D."/>
            <person name="Gibson Q.A."/>
            <person name="Johansen J.R."/>
            <person name="Casamatta D.A."/>
        </authorList>
    </citation>
    <scope>NUCLEOTIDE SEQUENCE</scope>
    <source>
        <strain evidence="1">SJRDD-AB1</strain>
    </source>
</reference>
<accession>A0AA40VVJ0</accession>
<dbReference type="EMBL" id="VJXY01000104">
    <property type="protein sequence ID" value="MBD6621032.1"/>
    <property type="molecule type" value="Genomic_DNA"/>
</dbReference>
<protein>
    <submittedName>
        <fullName evidence="1">DUF5131 family protein</fullName>
    </submittedName>
</protein>
<dbReference type="Pfam" id="PF07505">
    <property type="entry name" value="DUF5131"/>
    <property type="match status" value="1"/>
</dbReference>
<dbReference type="InterPro" id="IPR011101">
    <property type="entry name" value="DUF5131"/>
</dbReference>
<organism evidence="1 2">
    <name type="scientific">Komarekiella delphini-convector SJRDD-AB1</name>
    <dbReference type="NCBI Taxonomy" id="2593771"/>
    <lineage>
        <taxon>Bacteria</taxon>
        <taxon>Bacillati</taxon>
        <taxon>Cyanobacteriota</taxon>
        <taxon>Cyanophyceae</taxon>
        <taxon>Nostocales</taxon>
        <taxon>Nostocaceae</taxon>
        <taxon>Komarekiella</taxon>
        <taxon>Komarekiella delphini-convector</taxon>
    </lineage>
</organism>
<comment type="caution">
    <text evidence="1">The sequence shown here is derived from an EMBL/GenBank/DDBJ whole genome shotgun (WGS) entry which is preliminary data.</text>
</comment>
<evidence type="ECO:0000313" key="2">
    <source>
        <dbReference type="Proteomes" id="UP001165986"/>
    </source>
</evidence>
<dbReference type="Proteomes" id="UP001165986">
    <property type="component" value="Unassembled WGS sequence"/>
</dbReference>
<proteinExistence type="predicted"/>
<keyword evidence="2" id="KW-1185">Reference proteome</keyword>
<name>A0AA40VVJ0_9NOST</name>